<dbReference type="InterPro" id="IPR019734">
    <property type="entry name" value="TPR_rpt"/>
</dbReference>
<keyword evidence="5 10" id="KW-0472">Membrane</keyword>
<evidence type="ECO:0000256" key="5">
    <source>
        <dbReference type="ARBA" id="ARBA00023136"/>
    </source>
</evidence>
<gene>
    <name evidence="12" type="ORF">GCM10011514_14690</name>
</gene>
<evidence type="ECO:0000313" key="12">
    <source>
        <dbReference type="EMBL" id="GGD51537.1"/>
    </source>
</evidence>
<feature type="repeat" description="TPR" evidence="7">
    <location>
        <begin position="136"/>
        <end position="169"/>
    </location>
</feature>
<dbReference type="CDD" id="cd07302">
    <property type="entry name" value="CHD"/>
    <property type="match status" value="1"/>
</dbReference>
<sequence length="707" mass="81257">MLTANATIDDKDKLASMNVWMAQQHLMKGKPDGAYPYLSKAEKLLENSNDINQAAVLNYLLGAYYFLKKETQKGEEYYKKNIDSYTKGKSIDKNLVLASYQSLFSTNFAQNNLKNTFEALNKYYDFIKINFPDKLNDANFMLGIFYVTSRDFKKGISAFQKSLSLNKKENTLFDAQAKTFLALAYVESNKLDSAKYYLKGNKEYFEKTGNNPLLAQVYYTNSQIQEKEKDFDKAEENILKAIELAPEEDIQKAKSTYQNQLYIIKLSKLFQDSLTLKTDPKKQNELKGWLGKLENSSKDIEGNMGAQYGLYENYEKLAKGYEYAENYDLALSYLKKAIASKNVVYGQEKLREFADFESEYEMKIEKSRIKLEEETKRLELEKQIELKAIKFEFEKKQALAKTEEEKKRLVLEEELKRKLILLKYEEKQKAITLKFNQEKEIARINQEKKDALAKAEIENSRYMKNMWALGMALSLALLGFAGFSYYQKQKDNKKIAYEKRKSDELLLNILPHEVAEELKLNGESSARHYDEVSVLFTDFVNFTQKSEELGVQKMLNELNVCFTEFDKIMEKYGLEKIKTIGDAYLAVSGLPSTNVNHAQNAVNAGLEILEFINKKKSLNENSFEIRIGIHSGPVIAGIVGVKKFAYDIWGDTVNTAARMEQNGVKGRLNVSGSTYALIHEKFDCEHRGKIDTKGKGALDMYFVNKSI</sequence>
<dbReference type="Pfam" id="PF13181">
    <property type="entry name" value="TPR_8"/>
    <property type="match status" value="2"/>
</dbReference>
<evidence type="ECO:0000313" key="13">
    <source>
        <dbReference type="Proteomes" id="UP000609064"/>
    </source>
</evidence>
<evidence type="ECO:0000256" key="4">
    <source>
        <dbReference type="ARBA" id="ARBA00022989"/>
    </source>
</evidence>
<dbReference type="Proteomes" id="UP000609064">
    <property type="component" value="Unassembled WGS sequence"/>
</dbReference>
<evidence type="ECO:0000256" key="8">
    <source>
        <dbReference type="RuleBase" id="RU000405"/>
    </source>
</evidence>
<comment type="caution">
    <text evidence="12">The sequence shown here is derived from an EMBL/GenBank/DDBJ whole genome shotgun (WGS) entry which is preliminary data.</text>
</comment>
<dbReference type="GO" id="GO:0009190">
    <property type="term" value="P:cyclic nucleotide biosynthetic process"/>
    <property type="evidence" value="ECO:0007669"/>
    <property type="project" value="InterPro"/>
</dbReference>
<dbReference type="Gene3D" id="6.10.250.780">
    <property type="match status" value="1"/>
</dbReference>
<accession>A0A916YNH2</accession>
<dbReference type="Pfam" id="PF00211">
    <property type="entry name" value="Guanylate_cyc"/>
    <property type="match status" value="1"/>
</dbReference>
<evidence type="ECO:0000256" key="1">
    <source>
        <dbReference type="ARBA" id="ARBA00004370"/>
    </source>
</evidence>
<keyword evidence="4 10" id="KW-1133">Transmembrane helix</keyword>
<dbReference type="InterPro" id="IPR050401">
    <property type="entry name" value="Cyclic_nucleotide_synthase"/>
</dbReference>
<evidence type="ECO:0000256" key="2">
    <source>
        <dbReference type="ARBA" id="ARBA00022692"/>
    </source>
</evidence>
<keyword evidence="2 10" id="KW-0812">Transmembrane</keyword>
<dbReference type="PANTHER" id="PTHR11920:SF335">
    <property type="entry name" value="GUANYLATE CYCLASE"/>
    <property type="match status" value="1"/>
</dbReference>
<keyword evidence="13" id="KW-1185">Reference proteome</keyword>
<dbReference type="PROSITE" id="PS50125">
    <property type="entry name" value="GUANYLATE_CYCLASE_2"/>
    <property type="match status" value="1"/>
</dbReference>
<dbReference type="GO" id="GO:0035556">
    <property type="term" value="P:intracellular signal transduction"/>
    <property type="evidence" value="ECO:0007669"/>
    <property type="project" value="InterPro"/>
</dbReference>
<dbReference type="SUPFAM" id="SSF48452">
    <property type="entry name" value="TPR-like"/>
    <property type="match status" value="2"/>
</dbReference>
<protein>
    <recommendedName>
        <fullName evidence="11">Guanylate cyclase domain-containing protein</fullName>
    </recommendedName>
</protein>
<dbReference type="GO" id="GO:0004016">
    <property type="term" value="F:adenylate cyclase activity"/>
    <property type="evidence" value="ECO:0007669"/>
    <property type="project" value="UniProtKB-ARBA"/>
</dbReference>
<name>A0A916YNH2_9BACT</name>
<dbReference type="InterPro" id="IPR018297">
    <property type="entry name" value="A/G_cyclase_CS"/>
</dbReference>
<dbReference type="AlphaFoldDB" id="A0A916YNH2"/>
<dbReference type="PROSITE" id="PS00452">
    <property type="entry name" value="GUANYLATE_CYCLASE_1"/>
    <property type="match status" value="1"/>
</dbReference>
<dbReference type="Gene3D" id="1.25.40.10">
    <property type="entry name" value="Tetratricopeptide repeat domain"/>
    <property type="match status" value="2"/>
</dbReference>
<keyword evidence="6 8" id="KW-0456">Lyase</keyword>
<dbReference type="SMART" id="SM00044">
    <property type="entry name" value="CYCc"/>
    <property type="match status" value="1"/>
</dbReference>
<dbReference type="SUPFAM" id="SSF55073">
    <property type="entry name" value="Nucleotide cyclase"/>
    <property type="match status" value="1"/>
</dbReference>
<evidence type="ECO:0000256" key="6">
    <source>
        <dbReference type="ARBA" id="ARBA00023239"/>
    </source>
</evidence>
<keyword evidence="3" id="KW-0547">Nucleotide-binding</keyword>
<keyword evidence="7" id="KW-0802">TPR repeat</keyword>
<feature type="domain" description="Guanylate cyclase" evidence="11">
    <location>
        <begin position="533"/>
        <end position="660"/>
    </location>
</feature>
<evidence type="ECO:0000256" key="7">
    <source>
        <dbReference type="PROSITE-ProRule" id="PRU00339"/>
    </source>
</evidence>
<feature type="repeat" description="TPR" evidence="7">
    <location>
        <begin position="215"/>
        <end position="248"/>
    </location>
</feature>
<keyword evidence="9" id="KW-0175">Coiled coil</keyword>
<feature type="coiled-coil region" evidence="9">
    <location>
        <begin position="434"/>
        <end position="465"/>
    </location>
</feature>
<dbReference type="InterPro" id="IPR001054">
    <property type="entry name" value="A/G_cyclase"/>
</dbReference>
<reference evidence="12" key="1">
    <citation type="journal article" date="2014" name="Int. J. Syst. Evol. Microbiol.">
        <title>Complete genome sequence of Corynebacterium casei LMG S-19264T (=DSM 44701T), isolated from a smear-ripened cheese.</title>
        <authorList>
            <consortium name="US DOE Joint Genome Institute (JGI-PGF)"/>
            <person name="Walter F."/>
            <person name="Albersmeier A."/>
            <person name="Kalinowski J."/>
            <person name="Ruckert C."/>
        </authorList>
    </citation>
    <scope>NUCLEOTIDE SEQUENCE</scope>
    <source>
        <strain evidence="12">CGMCC 1.15958</strain>
    </source>
</reference>
<dbReference type="Gene3D" id="3.30.70.1230">
    <property type="entry name" value="Nucleotide cyclase"/>
    <property type="match status" value="1"/>
</dbReference>
<dbReference type="GO" id="GO:0000166">
    <property type="term" value="F:nucleotide binding"/>
    <property type="evidence" value="ECO:0007669"/>
    <property type="project" value="UniProtKB-KW"/>
</dbReference>
<proteinExistence type="inferred from homology"/>
<dbReference type="InterPro" id="IPR029787">
    <property type="entry name" value="Nucleotide_cyclase"/>
</dbReference>
<dbReference type="PANTHER" id="PTHR11920">
    <property type="entry name" value="GUANYLYL CYCLASE"/>
    <property type="match status" value="1"/>
</dbReference>
<dbReference type="PROSITE" id="PS50005">
    <property type="entry name" value="TPR"/>
    <property type="match status" value="2"/>
</dbReference>
<comment type="similarity">
    <text evidence="8">Belongs to the adenylyl cyclase class-4/guanylyl cyclase family.</text>
</comment>
<evidence type="ECO:0000256" key="10">
    <source>
        <dbReference type="SAM" id="Phobius"/>
    </source>
</evidence>
<evidence type="ECO:0000256" key="9">
    <source>
        <dbReference type="SAM" id="Coils"/>
    </source>
</evidence>
<evidence type="ECO:0000259" key="11">
    <source>
        <dbReference type="PROSITE" id="PS50125"/>
    </source>
</evidence>
<feature type="transmembrane region" description="Helical" evidence="10">
    <location>
        <begin position="466"/>
        <end position="486"/>
    </location>
</feature>
<comment type="subcellular location">
    <subcellularLocation>
        <location evidence="1">Membrane</location>
    </subcellularLocation>
</comment>
<organism evidence="12 13">
    <name type="scientific">Emticicia aquatilis</name>
    <dbReference type="NCBI Taxonomy" id="1537369"/>
    <lineage>
        <taxon>Bacteria</taxon>
        <taxon>Pseudomonadati</taxon>
        <taxon>Bacteroidota</taxon>
        <taxon>Cytophagia</taxon>
        <taxon>Cytophagales</taxon>
        <taxon>Leadbetterellaceae</taxon>
        <taxon>Emticicia</taxon>
    </lineage>
</organism>
<dbReference type="GO" id="GO:0016020">
    <property type="term" value="C:membrane"/>
    <property type="evidence" value="ECO:0007669"/>
    <property type="project" value="UniProtKB-SubCell"/>
</dbReference>
<dbReference type="EMBL" id="BMKK01000003">
    <property type="protein sequence ID" value="GGD51537.1"/>
    <property type="molecule type" value="Genomic_DNA"/>
</dbReference>
<dbReference type="InterPro" id="IPR011990">
    <property type="entry name" value="TPR-like_helical_dom_sf"/>
</dbReference>
<dbReference type="SMART" id="SM00028">
    <property type="entry name" value="TPR"/>
    <property type="match status" value="5"/>
</dbReference>
<reference evidence="12" key="2">
    <citation type="submission" date="2020-09" db="EMBL/GenBank/DDBJ databases">
        <authorList>
            <person name="Sun Q."/>
            <person name="Zhou Y."/>
        </authorList>
    </citation>
    <scope>NUCLEOTIDE SEQUENCE</scope>
    <source>
        <strain evidence="12">CGMCC 1.15958</strain>
    </source>
</reference>
<evidence type="ECO:0000256" key="3">
    <source>
        <dbReference type="ARBA" id="ARBA00022741"/>
    </source>
</evidence>